<protein>
    <submittedName>
        <fullName evidence="2">Uncharacterized protein</fullName>
    </submittedName>
</protein>
<evidence type="ECO:0000313" key="2">
    <source>
        <dbReference type="EMBL" id="QHT06738.1"/>
    </source>
</evidence>
<feature type="compositionally biased region" description="Low complexity" evidence="1">
    <location>
        <begin position="423"/>
        <end position="442"/>
    </location>
</feature>
<accession>A0A6C0CQ93</accession>
<evidence type="ECO:0000256" key="1">
    <source>
        <dbReference type="SAM" id="MobiDB-lite"/>
    </source>
</evidence>
<proteinExistence type="predicted"/>
<name>A0A6C0CQ93_9ZZZZ</name>
<reference evidence="2" key="1">
    <citation type="journal article" date="2020" name="Nature">
        <title>Giant virus diversity and host interactions through global metagenomics.</title>
        <authorList>
            <person name="Schulz F."/>
            <person name="Roux S."/>
            <person name="Paez-Espino D."/>
            <person name="Jungbluth S."/>
            <person name="Walsh D.A."/>
            <person name="Denef V.J."/>
            <person name="McMahon K.D."/>
            <person name="Konstantinidis K.T."/>
            <person name="Eloe-Fadrosh E.A."/>
            <person name="Kyrpides N.C."/>
            <person name="Woyke T."/>
        </authorList>
    </citation>
    <scope>NUCLEOTIDE SEQUENCE</scope>
    <source>
        <strain evidence="2">GVMAG-M-3300021473-15</strain>
    </source>
</reference>
<dbReference type="AlphaFoldDB" id="A0A6C0CQ93"/>
<sequence length="467" mass="54744">MNDVFTLLAQMMNDSTSKLQYKEESVTIIKDYYDYIFIDPNVILKIQLYKRDDVQRTTCLKTLHYKNKNTDFIVLKNTYKSIVMLLSLLCYYFHVVELIDPIHIMLHAPFFINHDTSIPNSAKLLMDYSTVRNALPRITLSHVFDLYSLVETHILNDVTHPSSFLNKPLISQYMYNPYDILSILYTFLDREIKESLLFVFESDDENDIIQYGNYVVYTPSLTPMNVSSFDVLIKRKYNFYDFFRLYFKLFEKNIFQFIKDPLFHEKIETVQLTYKEYFNSVNDSLIEYNKVCLSLNTNAKYTNDIEKNKDMYQNHGNVQEKRYVCLLDNDNVCFKALDDEILTKYDVHITEIPNESLQNIYDETISNVLTRLNTQDEFNDLLYTYFLRLLSFEVVQTLSVIGPLPTTKAKLLPKKPSVIKPRPSTTKSPLPKISPSKTKPLPKTSPKPQKPAPRKKTSLLPPPPPKK</sequence>
<dbReference type="EMBL" id="MN739474">
    <property type="protein sequence ID" value="QHT06738.1"/>
    <property type="molecule type" value="Genomic_DNA"/>
</dbReference>
<feature type="region of interest" description="Disordered" evidence="1">
    <location>
        <begin position="413"/>
        <end position="467"/>
    </location>
</feature>
<organism evidence="2">
    <name type="scientific">viral metagenome</name>
    <dbReference type="NCBI Taxonomy" id="1070528"/>
    <lineage>
        <taxon>unclassified sequences</taxon>
        <taxon>metagenomes</taxon>
        <taxon>organismal metagenomes</taxon>
    </lineage>
</organism>